<organism evidence="6 7">
    <name type="scientific">Ditylenchus dipsaci</name>
    <dbReference type="NCBI Taxonomy" id="166011"/>
    <lineage>
        <taxon>Eukaryota</taxon>
        <taxon>Metazoa</taxon>
        <taxon>Ecdysozoa</taxon>
        <taxon>Nematoda</taxon>
        <taxon>Chromadorea</taxon>
        <taxon>Rhabditida</taxon>
        <taxon>Tylenchina</taxon>
        <taxon>Tylenchomorpha</taxon>
        <taxon>Sphaerularioidea</taxon>
        <taxon>Anguinidae</taxon>
        <taxon>Anguininae</taxon>
        <taxon>Ditylenchus</taxon>
    </lineage>
</organism>
<feature type="compositionally biased region" description="Polar residues" evidence="4">
    <location>
        <begin position="110"/>
        <end position="136"/>
    </location>
</feature>
<evidence type="ECO:0000256" key="1">
    <source>
        <dbReference type="ARBA" id="ARBA00004245"/>
    </source>
</evidence>
<sequence>MSSNDGNESKVQYGFGFGSSMKRMVRILRSTVMVRVGGDMFADDLRSTGSSTAHQMEMFKRKTSGASSTTSSLVGYSGGQGPIMKHLQSYSSRRASDNGLLDDSRIPRPASSQSHSRQGSRNNLLDSNPPSRSDSFNLDRPTRIPSLRGPKVLDIKEERHTHLVSKGTLKFRRHQGFKGRSASKKKRRQGKVKAPERLVYKSNYKEE</sequence>
<dbReference type="Proteomes" id="UP000887574">
    <property type="component" value="Unplaced"/>
</dbReference>
<feature type="region of interest" description="Disordered" evidence="4">
    <location>
        <begin position="92"/>
        <end position="207"/>
    </location>
</feature>
<protein>
    <submittedName>
        <fullName evidence="7">GAR domain-containing protein</fullName>
    </submittedName>
</protein>
<accession>A0A915EK76</accession>
<keyword evidence="2" id="KW-0963">Cytoplasm</keyword>
<dbReference type="InterPro" id="IPR003108">
    <property type="entry name" value="GAR_dom"/>
</dbReference>
<proteinExistence type="predicted"/>
<dbReference type="GO" id="GO:0005856">
    <property type="term" value="C:cytoskeleton"/>
    <property type="evidence" value="ECO:0007669"/>
    <property type="project" value="UniProtKB-SubCell"/>
</dbReference>
<feature type="region of interest" description="Disordered" evidence="4">
    <location>
        <begin position="60"/>
        <end position="80"/>
    </location>
</feature>
<evidence type="ECO:0000256" key="4">
    <source>
        <dbReference type="SAM" id="MobiDB-lite"/>
    </source>
</evidence>
<evidence type="ECO:0000256" key="3">
    <source>
        <dbReference type="ARBA" id="ARBA00023212"/>
    </source>
</evidence>
<reference evidence="7" key="1">
    <citation type="submission" date="2022-11" db="UniProtKB">
        <authorList>
            <consortium name="WormBaseParasite"/>
        </authorList>
    </citation>
    <scope>IDENTIFICATION</scope>
</reference>
<evidence type="ECO:0000259" key="5">
    <source>
        <dbReference type="Pfam" id="PF02187"/>
    </source>
</evidence>
<name>A0A915EK76_9BILA</name>
<dbReference type="AlphaFoldDB" id="A0A915EK76"/>
<evidence type="ECO:0000256" key="2">
    <source>
        <dbReference type="ARBA" id="ARBA00022490"/>
    </source>
</evidence>
<dbReference type="Gene3D" id="3.30.920.20">
    <property type="entry name" value="Gas2-like domain"/>
    <property type="match status" value="1"/>
</dbReference>
<dbReference type="Pfam" id="PF02187">
    <property type="entry name" value="GAS2"/>
    <property type="match status" value="1"/>
</dbReference>
<dbReference type="GO" id="GO:0008017">
    <property type="term" value="F:microtubule binding"/>
    <property type="evidence" value="ECO:0007669"/>
    <property type="project" value="InterPro"/>
</dbReference>
<keyword evidence="3" id="KW-0206">Cytoskeleton</keyword>
<keyword evidence="6" id="KW-1185">Reference proteome</keyword>
<dbReference type="InterPro" id="IPR036534">
    <property type="entry name" value="GAR_dom_sf"/>
</dbReference>
<evidence type="ECO:0000313" key="6">
    <source>
        <dbReference type="Proteomes" id="UP000887574"/>
    </source>
</evidence>
<feature type="compositionally biased region" description="Basic and acidic residues" evidence="4">
    <location>
        <begin position="193"/>
        <end position="207"/>
    </location>
</feature>
<feature type="compositionally biased region" description="Basic residues" evidence="4">
    <location>
        <begin position="169"/>
        <end position="191"/>
    </location>
</feature>
<feature type="compositionally biased region" description="Polar residues" evidence="4">
    <location>
        <begin position="64"/>
        <end position="74"/>
    </location>
</feature>
<evidence type="ECO:0000313" key="7">
    <source>
        <dbReference type="WBParaSite" id="jg7182"/>
    </source>
</evidence>
<comment type="subcellular location">
    <subcellularLocation>
        <location evidence="1">Cytoplasm</location>
        <location evidence="1">Cytoskeleton</location>
    </subcellularLocation>
</comment>
<dbReference type="WBParaSite" id="jg7182">
    <property type="protein sequence ID" value="jg7182"/>
    <property type="gene ID" value="jg7182"/>
</dbReference>
<feature type="domain" description="GAR" evidence="5">
    <location>
        <begin position="11"/>
        <end position="38"/>
    </location>
</feature>
<feature type="compositionally biased region" description="Basic and acidic residues" evidence="4">
    <location>
        <begin position="151"/>
        <end position="161"/>
    </location>
</feature>